<protein>
    <submittedName>
        <fullName evidence="3">Response regulator transcription factor</fullName>
    </submittedName>
</protein>
<dbReference type="GO" id="GO:0000160">
    <property type="term" value="P:phosphorelay signal transduction system"/>
    <property type="evidence" value="ECO:0007669"/>
    <property type="project" value="InterPro"/>
</dbReference>
<name>A0A5C7AKU9_9FLAO</name>
<sequence>MGEQSIKLLIIEDHQIIAQAYKNILTEIPEINFSFTFANNCDDAISKILKEQNDLFILDLQLPISTNERFLSGEDLSLLIREKLPDAKIIILTSITDLARISSIIKELNPEGFMIKSDIESKELKDAVITVINNKTYYSKTIENYVSTSVFNDLIIDDFDRQILYHLSMGEKTKDLTKFIPLSTRAIEVRKNKLKTLLDTKDSNEGFNLVKSAKKLGLI</sequence>
<dbReference type="AlphaFoldDB" id="A0A5C7AKU9"/>
<dbReference type="InterPro" id="IPR051015">
    <property type="entry name" value="EvgA-like"/>
</dbReference>
<dbReference type="PANTHER" id="PTHR45566">
    <property type="entry name" value="HTH-TYPE TRANSCRIPTIONAL REGULATOR YHJB-RELATED"/>
    <property type="match status" value="1"/>
</dbReference>
<dbReference type="RefSeq" id="WP_147137074.1">
    <property type="nucleotide sequence ID" value="NZ_VOSC01000030.1"/>
</dbReference>
<reference evidence="4" key="1">
    <citation type="submission" date="2019-08" db="EMBL/GenBank/DDBJ databases">
        <title>Seonamhaeicola sediminis sp. nov., isolated from marine sediment.</title>
        <authorList>
            <person name="Cao W.R."/>
        </authorList>
    </citation>
    <scope>NUCLEOTIDE SEQUENCE [LARGE SCALE GENOMIC DNA]</scope>
    <source>
        <strain evidence="4">Gy8</strain>
    </source>
</reference>
<accession>A0A5C7AKU9</accession>
<feature type="modified residue" description="4-aspartylphosphate" evidence="1">
    <location>
        <position position="59"/>
    </location>
</feature>
<dbReference type="PROSITE" id="PS50110">
    <property type="entry name" value="RESPONSE_REGULATORY"/>
    <property type="match status" value="1"/>
</dbReference>
<dbReference type="Gene3D" id="3.40.50.2300">
    <property type="match status" value="1"/>
</dbReference>
<dbReference type="SMART" id="SM00448">
    <property type="entry name" value="REC"/>
    <property type="match status" value="1"/>
</dbReference>
<comment type="caution">
    <text evidence="3">The sequence shown here is derived from an EMBL/GenBank/DDBJ whole genome shotgun (WGS) entry which is preliminary data.</text>
</comment>
<evidence type="ECO:0000259" key="2">
    <source>
        <dbReference type="PROSITE" id="PS50110"/>
    </source>
</evidence>
<feature type="domain" description="Response regulatory" evidence="2">
    <location>
        <begin position="7"/>
        <end position="131"/>
    </location>
</feature>
<gene>
    <name evidence="3" type="ORF">FUA26_13300</name>
</gene>
<evidence type="ECO:0000256" key="1">
    <source>
        <dbReference type="PROSITE-ProRule" id="PRU00169"/>
    </source>
</evidence>
<keyword evidence="1" id="KW-0597">Phosphoprotein</keyword>
<dbReference type="InterPro" id="IPR011006">
    <property type="entry name" value="CheY-like_superfamily"/>
</dbReference>
<dbReference type="OrthoDB" id="651456at2"/>
<dbReference type="PANTHER" id="PTHR45566:SF2">
    <property type="entry name" value="NARL SUBFAMILY"/>
    <property type="match status" value="1"/>
</dbReference>
<dbReference type="InterPro" id="IPR001789">
    <property type="entry name" value="Sig_transdc_resp-reg_receiver"/>
</dbReference>
<dbReference type="Pfam" id="PF00072">
    <property type="entry name" value="Response_reg"/>
    <property type="match status" value="1"/>
</dbReference>
<proteinExistence type="predicted"/>
<organism evidence="3 4">
    <name type="scientific">Seonamhaeicola algicola</name>
    <dbReference type="NCBI Taxonomy" id="1719036"/>
    <lineage>
        <taxon>Bacteria</taxon>
        <taxon>Pseudomonadati</taxon>
        <taxon>Bacteroidota</taxon>
        <taxon>Flavobacteriia</taxon>
        <taxon>Flavobacteriales</taxon>
        <taxon>Flavobacteriaceae</taxon>
    </lineage>
</organism>
<keyword evidence="4" id="KW-1185">Reference proteome</keyword>
<evidence type="ECO:0000313" key="4">
    <source>
        <dbReference type="Proteomes" id="UP000321790"/>
    </source>
</evidence>
<dbReference type="SUPFAM" id="SSF52172">
    <property type="entry name" value="CheY-like"/>
    <property type="match status" value="1"/>
</dbReference>
<evidence type="ECO:0000313" key="3">
    <source>
        <dbReference type="EMBL" id="TXE07195.1"/>
    </source>
</evidence>
<dbReference type="EMBL" id="VOSC01000030">
    <property type="protein sequence ID" value="TXE07195.1"/>
    <property type="molecule type" value="Genomic_DNA"/>
</dbReference>
<dbReference type="Proteomes" id="UP000321790">
    <property type="component" value="Unassembled WGS sequence"/>
</dbReference>